<dbReference type="AlphaFoldDB" id="A0ABD2XVT7"/>
<gene>
    <name evidence="1" type="ORF">ACH5RR_040404</name>
</gene>
<organism evidence="1 2">
    <name type="scientific">Cinchona calisaya</name>
    <dbReference type="NCBI Taxonomy" id="153742"/>
    <lineage>
        <taxon>Eukaryota</taxon>
        <taxon>Viridiplantae</taxon>
        <taxon>Streptophyta</taxon>
        <taxon>Embryophyta</taxon>
        <taxon>Tracheophyta</taxon>
        <taxon>Spermatophyta</taxon>
        <taxon>Magnoliopsida</taxon>
        <taxon>eudicotyledons</taxon>
        <taxon>Gunneridae</taxon>
        <taxon>Pentapetalae</taxon>
        <taxon>asterids</taxon>
        <taxon>lamiids</taxon>
        <taxon>Gentianales</taxon>
        <taxon>Rubiaceae</taxon>
        <taxon>Cinchonoideae</taxon>
        <taxon>Cinchoneae</taxon>
        <taxon>Cinchona</taxon>
    </lineage>
</organism>
<dbReference type="Proteomes" id="UP001630127">
    <property type="component" value="Unassembled WGS sequence"/>
</dbReference>
<protein>
    <submittedName>
        <fullName evidence="1">Uncharacterized protein</fullName>
    </submittedName>
</protein>
<proteinExistence type="predicted"/>
<evidence type="ECO:0000313" key="2">
    <source>
        <dbReference type="Proteomes" id="UP001630127"/>
    </source>
</evidence>
<accession>A0ABD2XVT7</accession>
<dbReference type="EMBL" id="JBJUIK010000017">
    <property type="protein sequence ID" value="KAL3497672.1"/>
    <property type="molecule type" value="Genomic_DNA"/>
</dbReference>
<reference evidence="1 2" key="1">
    <citation type="submission" date="2024-11" db="EMBL/GenBank/DDBJ databases">
        <title>A near-complete genome assembly of Cinchona calisaya.</title>
        <authorList>
            <person name="Lian D.C."/>
            <person name="Zhao X.W."/>
            <person name="Wei L."/>
        </authorList>
    </citation>
    <scope>NUCLEOTIDE SEQUENCE [LARGE SCALE GENOMIC DNA]</scope>
    <source>
        <tissue evidence="1">Nenye</tissue>
    </source>
</reference>
<dbReference type="InterPro" id="IPR032675">
    <property type="entry name" value="LRR_dom_sf"/>
</dbReference>
<dbReference type="Gene3D" id="3.80.10.10">
    <property type="entry name" value="Ribonuclease Inhibitor"/>
    <property type="match status" value="1"/>
</dbReference>
<sequence>MIHNFYDDNSQGSYCFDHPPSLITFGSTKPLPAQTLLPEHLSSKLLEVLDLRSTLLEEIPNEIFNLFYLKVGGFLKLQELCLENLKRLRWIRVEEDAMPHLQEVILDEIPLL</sequence>
<comment type="caution">
    <text evidence="1">The sequence shown here is derived from an EMBL/GenBank/DDBJ whole genome shotgun (WGS) entry which is preliminary data.</text>
</comment>
<name>A0ABD2XVT7_9GENT</name>
<evidence type="ECO:0000313" key="1">
    <source>
        <dbReference type="EMBL" id="KAL3497672.1"/>
    </source>
</evidence>
<keyword evidence="2" id="KW-1185">Reference proteome</keyword>
<dbReference type="SUPFAM" id="SSF52058">
    <property type="entry name" value="L domain-like"/>
    <property type="match status" value="1"/>
</dbReference>